<feature type="binding site" evidence="6">
    <location>
        <position position="119"/>
    </location>
    <ligand>
        <name>substrate</name>
    </ligand>
</feature>
<comment type="subunit">
    <text evidence="6">Homodimer.</text>
</comment>
<dbReference type="Pfam" id="PF01243">
    <property type="entry name" value="PNPOx_N"/>
    <property type="match status" value="1"/>
</dbReference>
<name>A0ABV3L5B3_9RHOB</name>
<evidence type="ECO:0000256" key="4">
    <source>
        <dbReference type="ARBA" id="ARBA00023002"/>
    </source>
</evidence>
<comment type="function">
    <text evidence="6">Catalyzes the oxidation of either pyridoxine 5'-phosphate (PNP) or pyridoxamine 5'-phosphate (PMP) into pyridoxal 5'-phosphate (PLP).</text>
</comment>
<evidence type="ECO:0000256" key="3">
    <source>
        <dbReference type="ARBA" id="ARBA00022643"/>
    </source>
</evidence>
<evidence type="ECO:0000256" key="6">
    <source>
        <dbReference type="HAMAP-Rule" id="MF_01629"/>
    </source>
</evidence>
<dbReference type="InterPro" id="IPR019576">
    <property type="entry name" value="Pyridoxamine_oxidase_dimer_C"/>
</dbReference>
<keyword evidence="4 6" id="KW-0560">Oxidoreductase</keyword>
<dbReference type="HAMAP" id="MF_01629">
    <property type="entry name" value="PdxH"/>
    <property type="match status" value="1"/>
</dbReference>
<comment type="caution">
    <text evidence="6">Lacks conserved residue(s) required for the propagation of feature annotation.</text>
</comment>
<feature type="binding site" evidence="6">
    <location>
        <begin position="178"/>
        <end position="180"/>
    </location>
    <ligand>
        <name>substrate</name>
    </ligand>
</feature>
<feature type="binding site" evidence="6">
    <location>
        <position position="115"/>
    </location>
    <ligand>
        <name>substrate</name>
    </ligand>
</feature>
<dbReference type="NCBIfam" id="TIGR00558">
    <property type="entry name" value="pdxH"/>
    <property type="match status" value="1"/>
</dbReference>
<dbReference type="EC" id="1.4.3.5" evidence="6"/>
<comment type="caution">
    <text evidence="9">The sequence shown here is derived from an EMBL/GenBank/DDBJ whole genome shotgun (WGS) entry which is preliminary data.</text>
</comment>
<feature type="binding site" evidence="6">
    <location>
        <position position="172"/>
    </location>
    <ligand>
        <name>FMN</name>
        <dbReference type="ChEBI" id="CHEBI:58210"/>
    </ligand>
</feature>
<feature type="domain" description="Pyridoxine 5'-phosphate oxidase dimerisation C-terminal" evidence="8">
    <location>
        <begin position="159"/>
        <end position="201"/>
    </location>
</feature>
<evidence type="ECO:0000313" key="10">
    <source>
        <dbReference type="Proteomes" id="UP001553161"/>
    </source>
</evidence>
<comment type="pathway">
    <text evidence="6">Cofactor metabolism; pyridoxal 5'-phosphate salvage; pyridoxal 5'-phosphate from pyridoxamine 5'-phosphate: step 1/1.</text>
</comment>
<feature type="binding site" evidence="6">
    <location>
        <position position="71"/>
    </location>
    <ligand>
        <name>FMN</name>
        <dbReference type="ChEBI" id="CHEBI:58210"/>
    </ligand>
</feature>
<keyword evidence="3 6" id="KW-0288">FMN</keyword>
<evidence type="ECO:0000313" key="9">
    <source>
        <dbReference type="EMBL" id="MEV8466275.1"/>
    </source>
</evidence>
<sequence length="201" mass="22610">MSERSGIFSGEDPFAISRQWLEEARKHEVNDPDAAALATVDPEGLPNVRVVLMRGIEDNGFVFYTNYQSAKGQEIAATGKAAFVLHWKSLKRQIRVRGPVGQVSPEQSDAYFASRPLQSRIGAWASEQSQPLKSRASLMADVARLGLKLGPHPARPPHWGGYRITPVEIEFWADGEFRLHNRFQWRREEEGSGWTVTRLSP</sequence>
<protein>
    <recommendedName>
        <fullName evidence="6">Pyridoxine/pyridoxamine 5'-phosphate oxidase</fullName>
        <ecNumber evidence="6">1.4.3.5</ecNumber>
    </recommendedName>
    <alternativeName>
        <fullName evidence="6">PNP/PMP oxidase</fullName>
        <shortName evidence="6">PNPOx</shortName>
    </alternativeName>
    <alternativeName>
        <fullName evidence="6">Pyridoxal 5'-phosphate synthase</fullName>
    </alternativeName>
</protein>
<reference evidence="9 10" key="1">
    <citation type="submission" date="2024-07" db="EMBL/GenBank/DDBJ databases">
        <authorList>
            <person name="Kang M."/>
        </authorList>
    </citation>
    <scope>NUCLEOTIDE SEQUENCE [LARGE SCALE GENOMIC DNA]</scope>
    <source>
        <strain evidence="9 10">DFM31</strain>
    </source>
</reference>
<evidence type="ECO:0000256" key="1">
    <source>
        <dbReference type="ARBA" id="ARBA00007301"/>
    </source>
</evidence>
<feature type="binding site" evidence="6">
    <location>
        <begin position="49"/>
        <end position="54"/>
    </location>
    <ligand>
        <name>FMN</name>
        <dbReference type="ChEBI" id="CHEBI:58210"/>
    </ligand>
</feature>
<comment type="pathway">
    <text evidence="6">Cofactor metabolism; pyridoxal 5'-phosphate salvage; pyridoxal 5'-phosphate from pyridoxine 5'-phosphate: step 1/1.</text>
</comment>
<dbReference type="EMBL" id="JBFBVU010000005">
    <property type="protein sequence ID" value="MEV8466275.1"/>
    <property type="molecule type" value="Genomic_DNA"/>
</dbReference>
<feature type="binding site" evidence="6">
    <location>
        <begin position="128"/>
        <end position="129"/>
    </location>
    <ligand>
        <name>FMN</name>
        <dbReference type="ChEBI" id="CHEBI:58210"/>
    </ligand>
</feature>
<comment type="catalytic activity">
    <reaction evidence="6">
        <text>pyridoxamine 5'-phosphate + O2 + H2O = pyridoxal 5'-phosphate + H2O2 + NH4(+)</text>
        <dbReference type="Rhea" id="RHEA:15817"/>
        <dbReference type="ChEBI" id="CHEBI:15377"/>
        <dbReference type="ChEBI" id="CHEBI:15379"/>
        <dbReference type="ChEBI" id="CHEBI:16240"/>
        <dbReference type="ChEBI" id="CHEBI:28938"/>
        <dbReference type="ChEBI" id="CHEBI:58451"/>
        <dbReference type="ChEBI" id="CHEBI:597326"/>
        <dbReference type="EC" id="1.4.3.5"/>
    </reaction>
</comment>
<feature type="binding site" evidence="6">
    <location>
        <position position="54"/>
    </location>
    <ligand>
        <name>substrate</name>
    </ligand>
</feature>
<dbReference type="Pfam" id="PF10590">
    <property type="entry name" value="PNP_phzG_C"/>
    <property type="match status" value="1"/>
</dbReference>
<comment type="cofactor">
    <cofactor evidence="6">
        <name>FMN</name>
        <dbReference type="ChEBI" id="CHEBI:58210"/>
    </cofactor>
    <text evidence="6">Binds 1 FMN per subunit.</text>
</comment>
<feature type="binding site" evidence="6">
    <location>
        <position position="111"/>
    </location>
    <ligand>
        <name>substrate</name>
    </ligand>
</feature>
<organism evidence="9 10">
    <name type="scientific">Meridianimarinicoccus marinus</name>
    <dbReference type="NCBI Taxonomy" id="3231483"/>
    <lineage>
        <taxon>Bacteria</taxon>
        <taxon>Pseudomonadati</taxon>
        <taxon>Pseudomonadota</taxon>
        <taxon>Alphaproteobacteria</taxon>
        <taxon>Rhodobacterales</taxon>
        <taxon>Paracoccaceae</taxon>
        <taxon>Meridianimarinicoccus</taxon>
    </lineage>
</organism>
<dbReference type="RefSeq" id="WP_366192080.1">
    <property type="nucleotide sequence ID" value="NZ_JBFBVU010000005.1"/>
</dbReference>
<accession>A0ABV3L5B3</accession>
<gene>
    <name evidence="6 9" type="primary">pdxH</name>
    <name evidence="9" type="ORF">AB0T83_05690</name>
</gene>
<keyword evidence="10" id="KW-1185">Reference proteome</keyword>
<keyword evidence="5 6" id="KW-0664">Pyridoxine biosynthesis</keyword>
<dbReference type="SUPFAM" id="SSF50475">
    <property type="entry name" value="FMN-binding split barrel"/>
    <property type="match status" value="1"/>
</dbReference>
<dbReference type="NCBIfam" id="NF004231">
    <property type="entry name" value="PRK05679.1"/>
    <property type="match status" value="1"/>
</dbReference>
<evidence type="ECO:0000259" key="7">
    <source>
        <dbReference type="Pfam" id="PF01243"/>
    </source>
</evidence>
<feature type="binding site" evidence="6">
    <location>
        <position position="182"/>
    </location>
    <ligand>
        <name>FMN</name>
        <dbReference type="ChEBI" id="CHEBI:58210"/>
    </ligand>
</feature>
<dbReference type="InterPro" id="IPR000659">
    <property type="entry name" value="Pyridox_Oxase"/>
</dbReference>
<dbReference type="Proteomes" id="UP001553161">
    <property type="component" value="Unassembled WGS sequence"/>
</dbReference>
<feature type="binding site" evidence="6">
    <location>
        <position position="93"/>
    </location>
    <ligand>
        <name>FMN</name>
        <dbReference type="ChEBI" id="CHEBI:58210"/>
    </ligand>
</feature>
<evidence type="ECO:0000256" key="5">
    <source>
        <dbReference type="ARBA" id="ARBA00023096"/>
    </source>
</evidence>
<comment type="catalytic activity">
    <reaction evidence="6">
        <text>pyridoxine 5'-phosphate + O2 = pyridoxal 5'-phosphate + H2O2</text>
        <dbReference type="Rhea" id="RHEA:15149"/>
        <dbReference type="ChEBI" id="CHEBI:15379"/>
        <dbReference type="ChEBI" id="CHEBI:16240"/>
        <dbReference type="ChEBI" id="CHEBI:58589"/>
        <dbReference type="ChEBI" id="CHEBI:597326"/>
        <dbReference type="EC" id="1.4.3.5"/>
    </reaction>
</comment>
<dbReference type="InterPro" id="IPR011576">
    <property type="entry name" value="Pyridox_Oxase_N"/>
</dbReference>
<proteinExistence type="inferred from homology"/>
<dbReference type="Gene3D" id="2.30.110.10">
    <property type="entry name" value="Electron Transport, Fmn-binding Protein, Chain A"/>
    <property type="match status" value="1"/>
</dbReference>
<dbReference type="InterPro" id="IPR019740">
    <property type="entry name" value="Pyridox_Oxase_CS"/>
</dbReference>
<feature type="binding site" evidence="6">
    <location>
        <begin position="64"/>
        <end position="65"/>
    </location>
    <ligand>
        <name>FMN</name>
        <dbReference type="ChEBI" id="CHEBI:58210"/>
    </ligand>
</feature>
<dbReference type="PANTHER" id="PTHR10851:SF0">
    <property type="entry name" value="PYRIDOXINE-5'-PHOSPHATE OXIDASE"/>
    <property type="match status" value="1"/>
</dbReference>
<feature type="domain" description="Pyridoxamine 5'-phosphate oxidase N-terminal" evidence="7">
    <location>
        <begin position="22"/>
        <end position="144"/>
    </location>
</feature>
<dbReference type="InterPro" id="IPR012349">
    <property type="entry name" value="Split_barrel_FMN-bd"/>
</dbReference>
<dbReference type="GO" id="GO:0004733">
    <property type="term" value="F:pyridoxamine phosphate oxidase activity"/>
    <property type="evidence" value="ECO:0007669"/>
    <property type="project" value="UniProtKB-EC"/>
</dbReference>
<dbReference type="PROSITE" id="PS01064">
    <property type="entry name" value="PYRIDOX_OXIDASE"/>
    <property type="match status" value="1"/>
</dbReference>
<keyword evidence="2 6" id="KW-0285">Flavoprotein</keyword>
<evidence type="ECO:0000256" key="2">
    <source>
        <dbReference type="ARBA" id="ARBA00022630"/>
    </source>
</evidence>
<dbReference type="PIRSF" id="PIRSF000190">
    <property type="entry name" value="Pyd_amn-ph_oxd"/>
    <property type="match status" value="1"/>
</dbReference>
<dbReference type="PANTHER" id="PTHR10851">
    <property type="entry name" value="PYRIDOXINE-5-PHOSPHATE OXIDASE"/>
    <property type="match status" value="1"/>
</dbReference>
<evidence type="ECO:0000259" key="8">
    <source>
        <dbReference type="Pfam" id="PF10590"/>
    </source>
</evidence>
<comment type="similarity">
    <text evidence="1 6">Belongs to the pyridoxamine 5'-phosphate oxidase family.</text>
</comment>